<name>A0A6B0QWX5_9CETA</name>
<dbReference type="EMBL" id="VBQZ03000008">
    <property type="protein sequence ID" value="MXQ81660.1"/>
    <property type="molecule type" value="Genomic_DNA"/>
</dbReference>
<dbReference type="AlphaFoldDB" id="A0A6B0QWX5"/>
<comment type="caution">
    <text evidence="1">The sequence shown here is derived from an EMBL/GenBank/DDBJ whole genome shotgun (WGS) entry which is preliminary data.</text>
</comment>
<proteinExistence type="predicted"/>
<organism evidence="1 2">
    <name type="scientific">Bos mutus</name>
    <name type="common">wild yak</name>
    <dbReference type="NCBI Taxonomy" id="72004"/>
    <lineage>
        <taxon>Eukaryota</taxon>
        <taxon>Metazoa</taxon>
        <taxon>Chordata</taxon>
        <taxon>Craniata</taxon>
        <taxon>Vertebrata</taxon>
        <taxon>Euteleostomi</taxon>
        <taxon>Mammalia</taxon>
        <taxon>Eutheria</taxon>
        <taxon>Laurasiatheria</taxon>
        <taxon>Artiodactyla</taxon>
        <taxon>Ruminantia</taxon>
        <taxon>Pecora</taxon>
        <taxon>Bovidae</taxon>
        <taxon>Bovinae</taxon>
        <taxon>Bos</taxon>
    </lineage>
</organism>
<gene>
    <name evidence="1" type="ORF">E5288_WYG011927</name>
</gene>
<keyword evidence="2" id="KW-1185">Reference proteome</keyword>
<evidence type="ECO:0000313" key="2">
    <source>
        <dbReference type="Proteomes" id="UP000322234"/>
    </source>
</evidence>
<sequence length="103" mass="11995">MPQRARERRSFSDLFRCETMARMNSDLAFSITTTSVIRRVGLVNKLRMSRDFRSHGGKHILILEYQINVRGNQKDLTVTRFVFTHLEAIAHKPSQRCPHQGPQ</sequence>
<protein>
    <submittedName>
        <fullName evidence="1">Uncharacterized protein</fullName>
    </submittedName>
</protein>
<dbReference type="Proteomes" id="UP000322234">
    <property type="component" value="Unassembled WGS sequence"/>
</dbReference>
<evidence type="ECO:0000313" key="1">
    <source>
        <dbReference type="EMBL" id="MXQ81660.1"/>
    </source>
</evidence>
<reference evidence="1" key="1">
    <citation type="submission" date="2019-10" db="EMBL/GenBank/DDBJ databases">
        <title>The sequence and de novo assembly of the wild yak genome.</title>
        <authorList>
            <person name="Liu Y."/>
        </authorList>
    </citation>
    <scope>NUCLEOTIDE SEQUENCE [LARGE SCALE GENOMIC DNA]</scope>
    <source>
        <strain evidence="1">WY2019</strain>
    </source>
</reference>
<accession>A0A6B0QWX5</accession>